<sequence length="176" mass="17889">MERARQSPWRVPRAVVFAGSSALLATAGHQAAGGGLPDPAVTVVVGAALVPMAVGLADRRRSALSVTGALLAAQVLFHLLFSASAHHGSGDGWPSGRMVVFHLLAALLTGLVLTAADRAAGRVGRRRLVLSAGVAAGPIAILSWFVRTTAVPGPALARLVSGPAVRRGPPRVSLLP</sequence>
<organism evidence="2 3">
    <name type="scientific">Nakamurella alba</name>
    <dbReference type="NCBI Taxonomy" id="2665158"/>
    <lineage>
        <taxon>Bacteria</taxon>
        <taxon>Bacillati</taxon>
        <taxon>Actinomycetota</taxon>
        <taxon>Actinomycetes</taxon>
        <taxon>Nakamurellales</taxon>
        <taxon>Nakamurellaceae</taxon>
        <taxon>Nakamurella</taxon>
    </lineage>
</organism>
<accession>A0A7K1FNE0</accession>
<feature type="transmembrane region" description="Helical" evidence="1">
    <location>
        <begin position="64"/>
        <end position="86"/>
    </location>
</feature>
<name>A0A7K1FNE0_9ACTN</name>
<dbReference type="RefSeq" id="WP_154769646.1">
    <property type="nucleotide sequence ID" value="NZ_WLYK01000006.1"/>
</dbReference>
<evidence type="ECO:0000313" key="2">
    <source>
        <dbReference type="EMBL" id="MTD15687.1"/>
    </source>
</evidence>
<feature type="transmembrane region" description="Helical" evidence="1">
    <location>
        <begin position="128"/>
        <end position="146"/>
    </location>
</feature>
<evidence type="ECO:0000256" key="1">
    <source>
        <dbReference type="SAM" id="Phobius"/>
    </source>
</evidence>
<dbReference type="Proteomes" id="UP000460221">
    <property type="component" value="Unassembled WGS sequence"/>
</dbReference>
<feature type="transmembrane region" description="Helical" evidence="1">
    <location>
        <begin position="40"/>
        <end position="57"/>
    </location>
</feature>
<dbReference type="EMBL" id="WLYK01000006">
    <property type="protein sequence ID" value="MTD15687.1"/>
    <property type="molecule type" value="Genomic_DNA"/>
</dbReference>
<keyword evidence="1" id="KW-1133">Transmembrane helix</keyword>
<comment type="caution">
    <text evidence="2">The sequence shown here is derived from an EMBL/GenBank/DDBJ whole genome shotgun (WGS) entry which is preliminary data.</text>
</comment>
<protein>
    <submittedName>
        <fullName evidence="2">Uncharacterized protein</fullName>
    </submittedName>
</protein>
<dbReference type="AlphaFoldDB" id="A0A7K1FNE0"/>
<keyword evidence="1" id="KW-0472">Membrane</keyword>
<evidence type="ECO:0000313" key="3">
    <source>
        <dbReference type="Proteomes" id="UP000460221"/>
    </source>
</evidence>
<feature type="transmembrane region" description="Helical" evidence="1">
    <location>
        <begin position="98"/>
        <end position="116"/>
    </location>
</feature>
<reference evidence="2 3" key="1">
    <citation type="submission" date="2019-11" db="EMBL/GenBank/DDBJ databases">
        <authorList>
            <person name="Jiang L.-Q."/>
        </authorList>
    </citation>
    <scope>NUCLEOTIDE SEQUENCE [LARGE SCALE GENOMIC DNA]</scope>
    <source>
        <strain evidence="2 3">YIM 132087</strain>
    </source>
</reference>
<proteinExistence type="predicted"/>
<keyword evidence="1" id="KW-0812">Transmembrane</keyword>
<gene>
    <name evidence="2" type="ORF">GIS00_17270</name>
</gene>
<keyword evidence="3" id="KW-1185">Reference proteome</keyword>